<accession>A0AAV4RUJ8</accession>
<gene>
    <name evidence="2" type="primary">C18orf63</name>
    <name evidence="2" type="ORF">CEXT_166781</name>
</gene>
<name>A0AAV4RUJ8_CAEEX</name>
<comment type="caution">
    <text evidence="2">The sequence shown here is derived from an EMBL/GenBank/DDBJ whole genome shotgun (WGS) entry which is preliminary data.</text>
</comment>
<reference evidence="2 3" key="1">
    <citation type="submission" date="2021-06" db="EMBL/GenBank/DDBJ databases">
        <title>Caerostris extrusa draft genome.</title>
        <authorList>
            <person name="Kono N."/>
            <person name="Arakawa K."/>
        </authorList>
    </citation>
    <scope>NUCLEOTIDE SEQUENCE [LARGE SCALE GENOMIC DNA]</scope>
</reference>
<dbReference type="EMBL" id="BPLR01008335">
    <property type="protein sequence ID" value="GIY23975.1"/>
    <property type="molecule type" value="Genomic_DNA"/>
</dbReference>
<protein>
    <submittedName>
        <fullName evidence="2">Uncharacterized protein C18orf63</fullName>
    </submittedName>
</protein>
<evidence type="ECO:0000313" key="3">
    <source>
        <dbReference type="Proteomes" id="UP001054945"/>
    </source>
</evidence>
<feature type="compositionally biased region" description="Polar residues" evidence="1">
    <location>
        <begin position="79"/>
        <end position="100"/>
    </location>
</feature>
<dbReference type="Proteomes" id="UP001054945">
    <property type="component" value="Unassembled WGS sequence"/>
</dbReference>
<evidence type="ECO:0000256" key="1">
    <source>
        <dbReference type="SAM" id="MobiDB-lite"/>
    </source>
</evidence>
<feature type="compositionally biased region" description="Polar residues" evidence="1">
    <location>
        <begin position="214"/>
        <end position="228"/>
    </location>
</feature>
<keyword evidence="3" id="KW-1185">Reference proteome</keyword>
<proteinExistence type="predicted"/>
<feature type="region of interest" description="Disordered" evidence="1">
    <location>
        <begin position="211"/>
        <end position="233"/>
    </location>
</feature>
<feature type="compositionally biased region" description="Basic and acidic residues" evidence="1">
    <location>
        <begin position="273"/>
        <end position="291"/>
    </location>
</feature>
<feature type="region of interest" description="Disordered" evidence="1">
    <location>
        <begin position="249"/>
        <end position="309"/>
    </location>
</feature>
<sequence length="344" mass="38472">MTTVPRVDPKRTLCAFIKDFCKRVGNICGEKCKLVEGKASFTSVELYPSIQIREDMKPRIGTTYAMKTNVPYRKDLPISASNSCNTQTSNSGISRNTSTSNNVVQSHLSFSSKNNLQENNTKKSAFNLNGYSSSEIIKRNSGSISTKRLENSNAMQPSLSNRDSNLPSLNKMAEKKYVPCFYPLKSKTVSQCFKQLQQKNQIDRGAPKLVRTKPYTSHGKSPSNSAPSNHVGINGKININSNSFHKFEAESRHQAGKNEAVDTHRRSPVLRSFPERDGRQRSGRFHEKEAHQSTAGVETTTGKETRRSAHPLLLPARLDFFYLQIEGRAPPPLFPTSTSEMPHY</sequence>
<evidence type="ECO:0000313" key="2">
    <source>
        <dbReference type="EMBL" id="GIY23975.1"/>
    </source>
</evidence>
<organism evidence="2 3">
    <name type="scientific">Caerostris extrusa</name>
    <name type="common">Bark spider</name>
    <name type="synonym">Caerostris bankana</name>
    <dbReference type="NCBI Taxonomy" id="172846"/>
    <lineage>
        <taxon>Eukaryota</taxon>
        <taxon>Metazoa</taxon>
        <taxon>Ecdysozoa</taxon>
        <taxon>Arthropoda</taxon>
        <taxon>Chelicerata</taxon>
        <taxon>Arachnida</taxon>
        <taxon>Araneae</taxon>
        <taxon>Araneomorphae</taxon>
        <taxon>Entelegynae</taxon>
        <taxon>Araneoidea</taxon>
        <taxon>Araneidae</taxon>
        <taxon>Caerostris</taxon>
    </lineage>
</organism>
<dbReference type="AlphaFoldDB" id="A0AAV4RUJ8"/>
<feature type="region of interest" description="Disordered" evidence="1">
    <location>
        <begin position="78"/>
        <end position="100"/>
    </location>
</feature>